<protein>
    <submittedName>
        <fullName evidence="4">Short chain dehydrogenase</fullName>
    </submittedName>
</protein>
<organism evidence="4 5">
    <name type="scientific">Patulibacter medicamentivorans</name>
    <dbReference type="NCBI Taxonomy" id="1097667"/>
    <lineage>
        <taxon>Bacteria</taxon>
        <taxon>Bacillati</taxon>
        <taxon>Actinomycetota</taxon>
        <taxon>Thermoleophilia</taxon>
        <taxon>Solirubrobacterales</taxon>
        <taxon>Patulibacteraceae</taxon>
        <taxon>Patulibacter</taxon>
    </lineage>
</organism>
<evidence type="ECO:0000256" key="3">
    <source>
        <dbReference type="RuleBase" id="RU000363"/>
    </source>
</evidence>
<sequence>MPAPPIPLDGRVVAITGAARGIGRATAAALVRKGARVAIGDLDPDLAQKAADALGGGTIAIALDVTDRASFDAFLTEAERRLGPLDVLINNAGIMPIARQLDESDATARRILDINVHGVIFGSKLALARMLPRDRGHIVNVASQAGKASFGGLGTYCASKHAVVGYTGSLADELRDSRVHASCVMPAVVRTELSQGLPTPKLLEPIEPEDVADAIVATLERPRLNVHVPRSGGAVLAAMNAMPPRARRGLERALGMEHGVMAIDPASRGAYEARAARTVSGVHGDEAAPPAGVSER</sequence>
<dbReference type="SUPFAM" id="SSF51735">
    <property type="entry name" value="NAD(P)-binding Rossmann-fold domains"/>
    <property type="match status" value="1"/>
</dbReference>
<dbReference type="Gene3D" id="3.40.50.720">
    <property type="entry name" value="NAD(P)-binding Rossmann-like Domain"/>
    <property type="match status" value="1"/>
</dbReference>
<dbReference type="PANTHER" id="PTHR24322">
    <property type="entry name" value="PKSB"/>
    <property type="match status" value="1"/>
</dbReference>
<dbReference type="CDD" id="cd05233">
    <property type="entry name" value="SDR_c"/>
    <property type="match status" value="1"/>
</dbReference>
<gene>
    <name evidence="4" type="ORF">PAI11_24730</name>
</gene>
<evidence type="ECO:0000313" key="5">
    <source>
        <dbReference type="Proteomes" id="UP000005143"/>
    </source>
</evidence>
<comment type="similarity">
    <text evidence="1 3">Belongs to the short-chain dehydrogenases/reductases (SDR) family.</text>
</comment>
<dbReference type="OrthoDB" id="9775296at2"/>
<dbReference type="InterPro" id="IPR036291">
    <property type="entry name" value="NAD(P)-bd_dom_sf"/>
</dbReference>
<dbReference type="PRINTS" id="PR00081">
    <property type="entry name" value="GDHRDH"/>
</dbReference>
<dbReference type="InterPro" id="IPR020904">
    <property type="entry name" value="Sc_DH/Rdtase_CS"/>
</dbReference>
<comment type="caution">
    <text evidence="4">The sequence shown here is derived from an EMBL/GenBank/DDBJ whole genome shotgun (WGS) entry which is preliminary data.</text>
</comment>
<dbReference type="NCBIfam" id="NF005878">
    <property type="entry name" value="PRK07825.1"/>
    <property type="match status" value="1"/>
</dbReference>
<dbReference type="PROSITE" id="PS00061">
    <property type="entry name" value="ADH_SHORT"/>
    <property type="match status" value="1"/>
</dbReference>
<dbReference type="InterPro" id="IPR002347">
    <property type="entry name" value="SDR_fam"/>
</dbReference>
<dbReference type="AlphaFoldDB" id="H0E6M3"/>
<dbReference type="EMBL" id="AGUD01000206">
    <property type="protein sequence ID" value="EHN10670.1"/>
    <property type="molecule type" value="Genomic_DNA"/>
</dbReference>
<dbReference type="FunFam" id="3.40.50.720:FF:000084">
    <property type="entry name" value="Short-chain dehydrogenase reductase"/>
    <property type="match status" value="1"/>
</dbReference>
<dbReference type="PRINTS" id="PR00080">
    <property type="entry name" value="SDRFAMILY"/>
</dbReference>
<name>H0E6M3_9ACTN</name>
<proteinExistence type="inferred from homology"/>
<evidence type="ECO:0000313" key="4">
    <source>
        <dbReference type="EMBL" id="EHN10670.1"/>
    </source>
</evidence>
<keyword evidence="2" id="KW-0560">Oxidoreductase</keyword>
<dbReference type="GO" id="GO:0016616">
    <property type="term" value="F:oxidoreductase activity, acting on the CH-OH group of donors, NAD or NADP as acceptor"/>
    <property type="evidence" value="ECO:0007669"/>
    <property type="project" value="TreeGrafter"/>
</dbReference>
<evidence type="ECO:0000256" key="2">
    <source>
        <dbReference type="ARBA" id="ARBA00023002"/>
    </source>
</evidence>
<dbReference type="Pfam" id="PF00106">
    <property type="entry name" value="adh_short"/>
    <property type="match status" value="1"/>
</dbReference>
<accession>H0E6M3</accession>
<evidence type="ECO:0000256" key="1">
    <source>
        <dbReference type="ARBA" id="ARBA00006484"/>
    </source>
</evidence>
<reference evidence="4 5" key="1">
    <citation type="journal article" date="2013" name="Biodegradation">
        <title>Quantitative proteomic analysis of ibuprofen-degrading Patulibacter sp. strain I11.</title>
        <authorList>
            <person name="Almeida B."/>
            <person name="Kjeldal H."/>
            <person name="Lolas I."/>
            <person name="Knudsen A.D."/>
            <person name="Carvalho G."/>
            <person name="Nielsen K.L."/>
            <person name="Barreto Crespo M.T."/>
            <person name="Stensballe A."/>
            <person name="Nielsen J.L."/>
        </authorList>
    </citation>
    <scope>NUCLEOTIDE SEQUENCE [LARGE SCALE GENOMIC DNA]</scope>
    <source>
        <strain evidence="4 5">I11</strain>
    </source>
</reference>
<keyword evidence="5" id="KW-1185">Reference proteome</keyword>
<dbReference type="Proteomes" id="UP000005143">
    <property type="component" value="Unassembled WGS sequence"/>
</dbReference>
<dbReference type="RefSeq" id="WP_007575494.1">
    <property type="nucleotide sequence ID" value="NZ_AGUD01000206.1"/>
</dbReference>
<dbReference type="PANTHER" id="PTHR24322:SF736">
    <property type="entry name" value="RETINOL DEHYDROGENASE 10"/>
    <property type="match status" value="1"/>
</dbReference>